<dbReference type="STRING" id="1043004.A0A074WUX6"/>
<feature type="region of interest" description="Disordered" evidence="1">
    <location>
        <begin position="63"/>
        <end position="86"/>
    </location>
</feature>
<feature type="compositionally biased region" description="Polar residues" evidence="1">
    <location>
        <begin position="162"/>
        <end position="180"/>
    </location>
</feature>
<proteinExistence type="predicted"/>
<dbReference type="Proteomes" id="UP000027730">
    <property type="component" value="Unassembled WGS sequence"/>
</dbReference>
<feature type="compositionally biased region" description="Basic and acidic residues" evidence="1">
    <location>
        <begin position="253"/>
        <end position="272"/>
    </location>
</feature>
<accession>A0A074WUX6</accession>
<sequence>MIMRRSKLARYFSRRHSKTVEAEKRVVVYLWREEQQQQYRATLAGQQHRSTITAGDFPNQASSMVEQMPSGPPEPRTIATTSQGPRLDIQPVLRFMKEQLEQSAQATSPQDERVSIGSNSSAINTERRRNHTPKDISASQDIVPPLHPTPKRSPGEHEHSPSLYSKSADNSTTPSHTSADFETPDFAELMDGLAIVMSKLNPRNDSVVGIDSAIGGFGIAEEVAAVVPDASRYSGYIVMVPRISEEEEDEEHERERIGRSNENKNDVSRSTI</sequence>
<feature type="region of interest" description="Disordered" evidence="1">
    <location>
        <begin position="100"/>
        <end position="181"/>
    </location>
</feature>
<evidence type="ECO:0000313" key="3">
    <source>
        <dbReference type="Proteomes" id="UP000027730"/>
    </source>
</evidence>
<dbReference type="GeneID" id="25413254"/>
<gene>
    <name evidence="2" type="ORF">M436DRAFT_61767</name>
</gene>
<keyword evidence="3" id="KW-1185">Reference proteome</keyword>
<protein>
    <submittedName>
        <fullName evidence="2">Uncharacterized protein</fullName>
    </submittedName>
</protein>
<organism evidence="2 3">
    <name type="scientific">Aureobasidium namibiae CBS 147.97</name>
    <dbReference type="NCBI Taxonomy" id="1043004"/>
    <lineage>
        <taxon>Eukaryota</taxon>
        <taxon>Fungi</taxon>
        <taxon>Dikarya</taxon>
        <taxon>Ascomycota</taxon>
        <taxon>Pezizomycotina</taxon>
        <taxon>Dothideomycetes</taxon>
        <taxon>Dothideomycetidae</taxon>
        <taxon>Dothideales</taxon>
        <taxon>Saccotheciaceae</taxon>
        <taxon>Aureobasidium</taxon>
    </lineage>
</organism>
<dbReference type="HOGENOM" id="CLU_1023023_0_0_1"/>
<evidence type="ECO:0000256" key="1">
    <source>
        <dbReference type="SAM" id="MobiDB-lite"/>
    </source>
</evidence>
<evidence type="ECO:0000313" key="2">
    <source>
        <dbReference type="EMBL" id="KEQ75354.1"/>
    </source>
</evidence>
<reference evidence="2 3" key="1">
    <citation type="journal article" date="2014" name="BMC Genomics">
        <title>Genome sequencing of four Aureobasidium pullulans varieties: biotechnological potential, stress tolerance, and description of new species.</title>
        <authorList>
            <person name="Gostin Ar C."/>
            <person name="Ohm R.A."/>
            <person name="Kogej T."/>
            <person name="Sonjak S."/>
            <person name="Turk M."/>
            <person name="Zajc J."/>
            <person name="Zalar P."/>
            <person name="Grube M."/>
            <person name="Sun H."/>
            <person name="Han J."/>
            <person name="Sharma A."/>
            <person name="Chiniquy J."/>
            <person name="Ngan C.Y."/>
            <person name="Lipzen A."/>
            <person name="Barry K."/>
            <person name="Grigoriev I.V."/>
            <person name="Gunde-Cimerman N."/>
        </authorList>
    </citation>
    <scope>NUCLEOTIDE SEQUENCE [LARGE SCALE GENOMIC DNA]</scope>
    <source>
        <strain evidence="2 3">CBS 147.97</strain>
    </source>
</reference>
<name>A0A074WUX6_9PEZI</name>
<dbReference type="EMBL" id="KL584705">
    <property type="protein sequence ID" value="KEQ75354.1"/>
    <property type="molecule type" value="Genomic_DNA"/>
</dbReference>
<dbReference type="RefSeq" id="XP_013429667.1">
    <property type="nucleotide sequence ID" value="XM_013574213.1"/>
</dbReference>
<dbReference type="AlphaFoldDB" id="A0A074WUX6"/>
<feature type="region of interest" description="Disordered" evidence="1">
    <location>
        <begin position="244"/>
        <end position="272"/>
    </location>
</feature>